<keyword evidence="3" id="KW-0328">Glycosyltransferase</keyword>
<evidence type="ECO:0000256" key="4">
    <source>
        <dbReference type="ARBA" id="ARBA00022679"/>
    </source>
</evidence>
<dbReference type="WBParaSite" id="PDA_v2.g6298.t1">
    <property type="protein sequence ID" value="PDA_v2.g6298.t1"/>
    <property type="gene ID" value="PDA_v2.g6298"/>
</dbReference>
<keyword evidence="6" id="KW-1185">Reference proteome</keyword>
<dbReference type="InterPro" id="IPR002213">
    <property type="entry name" value="UDP_glucos_trans"/>
</dbReference>
<dbReference type="GO" id="GO:0015020">
    <property type="term" value="F:glucuronosyltransferase activity"/>
    <property type="evidence" value="ECO:0007669"/>
    <property type="project" value="UniProtKB-EC"/>
</dbReference>
<evidence type="ECO:0000256" key="3">
    <source>
        <dbReference type="ARBA" id="ARBA00022676"/>
    </source>
</evidence>
<sequence>MLKAENFDLGFTELFSSCGFGIFHKIGVKKYITILGGSVGSFSDTLLGVKNHPSYIPGMMAGTTDQMGFFDRIRNFFTYFMEKAFMGSMFTKAVEEAIQMHFPEFNINVSLFSFE</sequence>
<comment type="similarity">
    <text evidence="1">Belongs to the UDP-glycosyltransferase family.</text>
</comment>
<dbReference type="PANTHER" id="PTHR48043:SF145">
    <property type="entry name" value="FI06409P-RELATED"/>
    <property type="match status" value="1"/>
</dbReference>
<name>A0A914R4C6_9BILA</name>
<dbReference type="EC" id="2.4.1.17" evidence="2"/>
<dbReference type="InterPro" id="IPR050271">
    <property type="entry name" value="UDP-glycosyltransferase"/>
</dbReference>
<dbReference type="SUPFAM" id="SSF53756">
    <property type="entry name" value="UDP-Glycosyltransferase/glycogen phosphorylase"/>
    <property type="match status" value="1"/>
</dbReference>
<protein>
    <recommendedName>
        <fullName evidence="2">glucuronosyltransferase</fullName>
        <ecNumber evidence="2">2.4.1.17</ecNumber>
    </recommendedName>
</protein>
<evidence type="ECO:0000256" key="1">
    <source>
        <dbReference type="ARBA" id="ARBA00009995"/>
    </source>
</evidence>
<evidence type="ECO:0000313" key="6">
    <source>
        <dbReference type="Proteomes" id="UP000887578"/>
    </source>
</evidence>
<evidence type="ECO:0000256" key="2">
    <source>
        <dbReference type="ARBA" id="ARBA00012544"/>
    </source>
</evidence>
<evidence type="ECO:0000313" key="7">
    <source>
        <dbReference type="WBParaSite" id="PDA_v2.g6298.t1"/>
    </source>
</evidence>
<comment type="catalytic activity">
    <reaction evidence="5">
        <text>glucuronate acceptor + UDP-alpha-D-glucuronate = acceptor beta-D-glucuronoside + UDP + H(+)</text>
        <dbReference type="Rhea" id="RHEA:21032"/>
        <dbReference type="ChEBI" id="CHEBI:15378"/>
        <dbReference type="ChEBI" id="CHEBI:58052"/>
        <dbReference type="ChEBI" id="CHEBI:58223"/>
        <dbReference type="ChEBI" id="CHEBI:132367"/>
        <dbReference type="ChEBI" id="CHEBI:132368"/>
        <dbReference type="EC" id="2.4.1.17"/>
    </reaction>
</comment>
<dbReference type="Pfam" id="PF00201">
    <property type="entry name" value="UDPGT"/>
    <property type="match status" value="1"/>
</dbReference>
<dbReference type="AlphaFoldDB" id="A0A914R4C6"/>
<accession>A0A914R4C6</accession>
<dbReference type="Proteomes" id="UP000887578">
    <property type="component" value="Unplaced"/>
</dbReference>
<dbReference type="PANTHER" id="PTHR48043">
    <property type="entry name" value="EG:EG0003.4 PROTEIN-RELATED"/>
    <property type="match status" value="1"/>
</dbReference>
<organism evidence="6 7">
    <name type="scientific">Panagrolaimus davidi</name>
    <dbReference type="NCBI Taxonomy" id="227884"/>
    <lineage>
        <taxon>Eukaryota</taxon>
        <taxon>Metazoa</taxon>
        <taxon>Ecdysozoa</taxon>
        <taxon>Nematoda</taxon>
        <taxon>Chromadorea</taxon>
        <taxon>Rhabditida</taxon>
        <taxon>Tylenchina</taxon>
        <taxon>Panagrolaimomorpha</taxon>
        <taxon>Panagrolaimoidea</taxon>
        <taxon>Panagrolaimidae</taxon>
        <taxon>Panagrolaimus</taxon>
    </lineage>
</organism>
<proteinExistence type="inferred from homology"/>
<reference evidence="7" key="1">
    <citation type="submission" date="2022-11" db="UniProtKB">
        <authorList>
            <consortium name="WormBaseParasite"/>
        </authorList>
    </citation>
    <scope>IDENTIFICATION</scope>
</reference>
<evidence type="ECO:0000256" key="5">
    <source>
        <dbReference type="ARBA" id="ARBA00047475"/>
    </source>
</evidence>
<keyword evidence="4" id="KW-0808">Transferase</keyword>